<organism evidence="3 4">
    <name type="scientific">Mus musculus</name>
    <name type="common">Mouse</name>
    <dbReference type="NCBI Taxonomy" id="10090"/>
    <lineage>
        <taxon>Eukaryota</taxon>
        <taxon>Metazoa</taxon>
        <taxon>Chordata</taxon>
        <taxon>Craniata</taxon>
        <taxon>Vertebrata</taxon>
        <taxon>Euteleostomi</taxon>
        <taxon>Mammalia</taxon>
        <taxon>Eutheria</taxon>
        <taxon>Euarchontoglires</taxon>
        <taxon>Glires</taxon>
        <taxon>Rodentia</taxon>
        <taxon>Myomorpha</taxon>
        <taxon>Muroidea</taxon>
        <taxon>Muridae</taxon>
        <taxon>Murinae</taxon>
        <taxon>Mus</taxon>
        <taxon>Mus</taxon>
    </lineage>
</organism>
<feature type="compositionally biased region" description="Acidic residues" evidence="2">
    <location>
        <begin position="453"/>
        <end position="495"/>
    </location>
</feature>
<feature type="repeat" description="ANK" evidence="1">
    <location>
        <begin position="144"/>
        <end position="176"/>
    </location>
</feature>
<dbReference type="Pfam" id="PF00023">
    <property type="entry name" value="Ank"/>
    <property type="match status" value="1"/>
</dbReference>
<dbReference type="Gene3D" id="1.25.40.20">
    <property type="entry name" value="Ankyrin repeat-containing domain"/>
    <property type="match status" value="2"/>
</dbReference>
<feature type="repeat" description="ANK" evidence="1">
    <location>
        <begin position="111"/>
        <end position="143"/>
    </location>
</feature>
<name>A0ABJ3HP05_MOUSE</name>
<dbReference type="GeneTree" id="ENSGT00940000153661"/>
<dbReference type="InterPro" id="IPR036770">
    <property type="entry name" value="Ankyrin_rpt-contain_sf"/>
</dbReference>
<evidence type="ECO:0000256" key="1">
    <source>
        <dbReference type="PROSITE-ProRule" id="PRU00023"/>
    </source>
</evidence>
<feature type="repeat" description="ANK" evidence="1">
    <location>
        <begin position="78"/>
        <end position="110"/>
    </location>
</feature>
<reference evidence="3" key="3">
    <citation type="submission" date="2025-08" db="UniProtKB">
        <authorList>
            <consortium name="Ensembl"/>
        </authorList>
    </citation>
    <scope>IDENTIFICATION</scope>
    <source>
        <strain evidence="3">C57BL/6J</strain>
    </source>
</reference>
<feature type="compositionally biased region" description="Polar residues" evidence="2">
    <location>
        <begin position="643"/>
        <end position="654"/>
    </location>
</feature>
<dbReference type="PANTHER" id="PTHR24147">
    <property type="entry name" value="ANKYRIN REPEAT DOMAIN 36-RELATED"/>
    <property type="match status" value="1"/>
</dbReference>
<accession>A0ABJ3HP05</accession>
<dbReference type="PROSITE" id="PS50297">
    <property type="entry name" value="ANK_REP_REGION"/>
    <property type="match status" value="4"/>
</dbReference>
<evidence type="ECO:0000313" key="4">
    <source>
        <dbReference type="Proteomes" id="UP000000589"/>
    </source>
</evidence>
<dbReference type="SUPFAM" id="SSF48403">
    <property type="entry name" value="Ankyrin repeat"/>
    <property type="match status" value="1"/>
</dbReference>
<feature type="compositionally biased region" description="Basic and acidic residues" evidence="2">
    <location>
        <begin position="396"/>
        <end position="407"/>
    </location>
</feature>
<evidence type="ECO:0000313" key="3">
    <source>
        <dbReference type="Ensembl" id="ENSMUSP00000160211.1"/>
    </source>
</evidence>
<evidence type="ECO:0007829" key="5">
    <source>
        <dbReference type="ProteomicsDB" id="A0ABJ3HP05"/>
    </source>
</evidence>
<dbReference type="InterPro" id="IPR050657">
    <property type="entry name" value="Ankyrin_repeat_domain"/>
</dbReference>
<reference evidence="3 4" key="1">
    <citation type="journal article" date="2009" name="PLoS Biol.">
        <title>Lineage-specific biology revealed by a finished genome assembly of the mouse.</title>
        <authorList>
            <consortium name="Mouse Genome Sequencing Consortium"/>
            <person name="Church D.M."/>
            <person name="Goodstadt L."/>
            <person name="Hillier L.W."/>
            <person name="Zody M.C."/>
            <person name="Goldstein S."/>
            <person name="She X."/>
            <person name="Bult C.J."/>
            <person name="Agarwala R."/>
            <person name="Cherry J.L."/>
            <person name="DiCuccio M."/>
            <person name="Hlavina W."/>
            <person name="Kapustin Y."/>
            <person name="Meric P."/>
            <person name="Maglott D."/>
            <person name="Birtle Z."/>
            <person name="Marques A.C."/>
            <person name="Graves T."/>
            <person name="Zhou S."/>
            <person name="Teague B."/>
            <person name="Potamousis K."/>
            <person name="Churas C."/>
            <person name="Place M."/>
            <person name="Herschleb J."/>
            <person name="Runnheim R."/>
            <person name="Forrest D."/>
            <person name="Amos-Landgraf J."/>
            <person name="Schwartz D.C."/>
            <person name="Cheng Z."/>
            <person name="Lindblad-Toh K."/>
            <person name="Eichler E.E."/>
            <person name="Ponting C.P."/>
        </authorList>
    </citation>
    <scope>NUCLEOTIDE SEQUENCE [LARGE SCALE GENOMIC DNA]</scope>
    <source>
        <strain evidence="3 4">C57BL/6J</strain>
    </source>
</reference>
<feature type="compositionally biased region" description="Acidic residues" evidence="2">
    <location>
        <begin position="558"/>
        <end position="567"/>
    </location>
</feature>
<reference evidence="3 4" key="2">
    <citation type="journal article" date="2011" name="PLoS Biol.">
        <title>Modernizing reference genome assemblies.</title>
        <authorList>
            <person name="Church D.M."/>
            <person name="Schneider V.A."/>
            <person name="Graves T."/>
            <person name="Auger K."/>
            <person name="Cunningham F."/>
            <person name="Bouk N."/>
            <person name="Chen H.C."/>
            <person name="Agarwala R."/>
            <person name="McLaren W.M."/>
            <person name="Ritchie G.R."/>
            <person name="Albracht D."/>
            <person name="Kremitzki M."/>
            <person name="Rock S."/>
            <person name="Kotkiewicz H."/>
            <person name="Kremitzki C."/>
            <person name="Wollam A."/>
            <person name="Trani L."/>
            <person name="Fulton L."/>
            <person name="Fulton R."/>
            <person name="Matthews L."/>
            <person name="Whitehead S."/>
            <person name="Chow W."/>
            <person name="Torrance J."/>
            <person name="Dunn M."/>
            <person name="Harden G."/>
            <person name="Threadgold G."/>
            <person name="Wood J."/>
            <person name="Collins J."/>
            <person name="Heath P."/>
            <person name="Griffiths G."/>
            <person name="Pelan S."/>
            <person name="Grafham D."/>
            <person name="Eichler E.E."/>
            <person name="Weinstock G."/>
            <person name="Mardis E.R."/>
            <person name="Wilson R.K."/>
            <person name="Howe K."/>
            <person name="Flicek P."/>
            <person name="Hubbard T."/>
        </authorList>
    </citation>
    <scope>NUCLEOTIDE SEQUENCE [LARGE SCALE GENOMIC DNA]</scope>
    <source>
        <strain evidence="3 4">C57BL/6J</strain>
    </source>
</reference>
<dbReference type="InterPro" id="IPR002110">
    <property type="entry name" value="Ankyrin_rpt"/>
</dbReference>
<gene>
    <name evidence="3" type="primary">4933409G03Rik</name>
</gene>
<feature type="compositionally biased region" description="Basic and acidic residues" evidence="2">
    <location>
        <begin position="593"/>
        <end position="603"/>
    </location>
</feature>
<dbReference type="PROSITE" id="PS50088">
    <property type="entry name" value="ANK_REPEAT"/>
    <property type="match status" value="4"/>
</dbReference>
<feature type="repeat" description="ANK" evidence="1">
    <location>
        <begin position="177"/>
        <end position="209"/>
    </location>
</feature>
<evidence type="ECO:0000256" key="2">
    <source>
        <dbReference type="SAM" id="MobiDB-lite"/>
    </source>
</evidence>
<feature type="compositionally biased region" description="Basic and acidic residues" evidence="2">
    <location>
        <begin position="343"/>
        <end position="357"/>
    </location>
</feature>
<dbReference type="Ensembl" id="ENSMUST00000381827.1">
    <property type="protein sequence ID" value="ENSMUSP00000160211.1"/>
    <property type="gene ID" value="ENSMUSG00000053896.16"/>
</dbReference>
<keyword evidence="4" id="KW-1185">Reference proteome</keyword>
<sequence>MQMLFHKKQRTPLGFCDGLHNTFVGFGSKDERGCRPPKYHASYAPYYPIHKAASTGDVATVKSFIERGVFAMEQTDWKYRTALHFACVYGHPEVVTLLVDSSCEISPKDIKDATPLIKASQCRQTECLDILLKHGADPNIMDCSENTALHYAVYNGDIKTATKLLEYKANIEAINENKITPLLLALKQNKEKMAEFLINNGANEKTCDFLGRSSLMYAVRCGSELIIKLLLQRDIDTFKQDVFGWTAKRYAVESKSKVRKLLIDYDEEELRQRCTETIRRDACIMPILPTREVKDSPQSEALEKTEARPSKSETTEEDTCIMPILPTTEVRDSPQSDEEDDIVEKAEARPSKSENTKTDACSMPTTTEVEDFHQDVAAEEAEANPSQSEPGLGVSPEEKAKTSDHNENNWSLDSGNSRDEEENSKDISKGRVLDLSVEEVIEVSSEEEQKGGDEEEDEDNDGDDEDGDDGDDEGGDDEDGGDEDGDDGDGGDDEGVAGQAQLVVEETKQSAGRSNQEDPSNKLSLFQEDEDLTEHSKGAATEQPLGKDEDPKSHRDEESDETTEEEETKPPLGQDKASIPQTDEDSTEDSEEEARKQPVEKCNQENYCQKTNNDKNFAQIFEDSSMDSEEEAAEQPVGKRNQRSPCKQMNNDSLTDGNSGDNTNNSDMLEDMHEDCSMLKHY</sequence>
<protein>
    <submittedName>
        <fullName evidence="3">RIKEN cDNA 4933409G03 gene</fullName>
    </submittedName>
</protein>
<dbReference type="MGI" id="MGI:3045336">
    <property type="gene designation" value="4933409G03Rik"/>
</dbReference>
<dbReference type="SMART" id="SM00248">
    <property type="entry name" value="ANK"/>
    <property type="match status" value="6"/>
</dbReference>
<reference evidence="3" key="4">
    <citation type="submission" date="2025-09" db="UniProtKB">
        <authorList>
            <consortium name="Ensembl"/>
        </authorList>
    </citation>
    <scope>IDENTIFICATION</scope>
    <source>
        <strain evidence="3">C57BL/6J</strain>
    </source>
</reference>
<feature type="compositionally biased region" description="Low complexity" evidence="2">
    <location>
        <begin position="655"/>
        <end position="667"/>
    </location>
</feature>
<dbReference type="PANTHER" id="PTHR24147:SF74">
    <property type="entry name" value="RIKEN CDNA 4932414N04 GENE"/>
    <property type="match status" value="1"/>
</dbReference>
<proteinExistence type="evidence at protein level"/>
<feature type="compositionally biased region" description="Basic and acidic residues" evidence="2">
    <location>
        <begin position="545"/>
        <end position="557"/>
    </location>
</feature>
<feature type="compositionally biased region" description="Polar residues" evidence="2">
    <location>
        <begin position="604"/>
        <end position="616"/>
    </location>
</feature>
<dbReference type="Proteomes" id="UP000000589">
    <property type="component" value="Chromosome 2"/>
</dbReference>
<feature type="compositionally biased region" description="Basic and acidic residues" evidence="2">
    <location>
        <begin position="670"/>
        <end position="682"/>
    </location>
</feature>
<feature type="compositionally biased region" description="Basic and acidic residues" evidence="2">
    <location>
        <begin position="291"/>
        <end position="314"/>
    </location>
</feature>
<dbReference type="Pfam" id="PF12796">
    <property type="entry name" value="Ank_2"/>
    <property type="match status" value="2"/>
</dbReference>
<keyword evidence="5" id="KW-1267">Proteomics identification</keyword>
<feature type="compositionally biased region" description="Acidic residues" evidence="2">
    <location>
        <begin position="582"/>
        <end position="592"/>
    </location>
</feature>
<feature type="region of interest" description="Disordered" evidence="2">
    <location>
        <begin position="290"/>
        <end position="682"/>
    </location>
</feature>
<keyword evidence="1" id="KW-0040">ANK repeat</keyword>
<feature type="compositionally biased region" description="Acidic residues" evidence="2">
    <location>
        <begin position="624"/>
        <end position="633"/>
    </location>
</feature>
<feature type="compositionally biased region" description="Acidic residues" evidence="2">
    <location>
        <begin position="436"/>
        <end position="446"/>
    </location>
</feature>